<dbReference type="AlphaFoldDB" id="A0A6J7EUC3"/>
<organism evidence="1">
    <name type="scientific">freshwater metagenome</name>
    <dbReference type="NCBI Taxonomy" id="449393"/>
    <lineage>
        <taxon>unclassified sequences</taxon>
        <taxon>metagenomes</taxon>
        <taxon>ecological metagenomes</taxon>
    </lineage>
</organism>
<protein>
    <submittedName>
        <fullName evidence="1">Unannotated protein</fullName>
    </submittedName>
</protein>
<dbReference type="EMBL" id="CAFBLS010000327">
    <property type="protein sequence ID" value="CAB4886756.1"/>
    <property type="molecule type" value="Genomic_DNA"/>
</dbReference>
<reference evidence="1" key="1">
    <citation type="submission" date="2020-05" db="EMBL/GenBank/DDBJ databases">
        <authorList>
            <person name="Chiriac C."/>
            <person name="Salcher M."/>
            <person name="Ghai R."/>
            <person name="Kavagutti S V."/>
        </authorList>
    </citation>
    <scope>NUCLEOTIDE SEQUENCE</scope>
</reference>
<evidence type="ECO:0000313" key="1">
    <source>
        <dbReference type="EMBL" id="CAB4886756.1"/>
    </source>
</evidence>
<accession>A0A6J7EUC3</accession>
<sequence length="55" mass="6026">MSIAMTMGPVAAAMKSRIVWSSRWPPANPRVSRLDPACLSESPRVLALIPYSMKP</sequence>
<name>A0A6J7EUC3_9ZZZZ</name>
<proteinExistence type="predicted"/>
<gene>
    <name evidence="1" type="ORF">UFOPK3402_01964</name>
</gene>